<evidence type="ECO:0000313" key="3">
    <source>
        <dbReference type="EMBL" id="KZT29454.1"/>
    </source>
</evidence>
<dbReference type="Proteomes" id="UP000076761">
    <property type="component" value="Unassembled WGS sequence"/>
</dbReference>
<reference evidence="3 4" key="1">
    <citation type="journal article" date="2016" name="Mol. Biol. Evol.">
        <title>Comparative Genomics of Early-Diverging Mushroom-Forming Fungi Provides Insights into the Origins of Lignocellulose Decay Capabilities.</title>
        <authorList>
            <person name="Nagy L.G."/>
            <person name="Riley R."/>
            <person name="Tritt A."/>
            <person name="Adam C."/>
            <person name="Daum C."/>
            <person name="Floudas D."/>
            <person name="Sun H."/>
            <person name="Yadav J.S."/>
            <person name="Pangilinan J."/>
            <person name="Larsson K.H."/>
            <person name="Matsuura K."/>
            <person name="Barry K."/>
            <person name="Labutti K."/>
            <person name="Kuo R."/>
            <person name="Ohm R.A."/>
            <person name="Bhattacharya S.S."/>
            <person name="Shirouzu T."/>
            <person name="Yoshinaga Y."/>
            <person name="Martin F.M."/>
            <person name="Grigoriev I.V."/>
            <person name="Hibbett D.S."/>
        </authorList>
    </citation>
    <scope>NUCLEOTIDE SEQUENCE [LARGE SCALE GENOMIC DNA]</scope>
    <source>
        <strain evidence="3 4">HHB14362 ss-1</strain>
    </source>
</reference>
<feature type="region of interest" description="Disordered" evidence="2">
    <location>
        <begin position="46"/>
        <end position="66"/>
    </location>
</feature>
<dbReference type="InParanoid" id="A0A165VBY2"/>
<accession>A0A165VBY2</accession>
<keyword evidence="4" id="KW-1185">Reference proteome</keyword>
<keyword evidence="1" id="KW-0175">Coiled coil</keyword>
<organism evidence="3 4">
    <name type="scientific">Neolentinus lepideus HHB14362 ss-1</name>
    <dbReference type="NCBI Taxonomy" id="1314782"/>
    <lineage>
        <taxon>Eukaryota</taxon>
        <taxon>Fungi</taxon>
        <taxon>Dikarya</taxon>
        <taxon>Basidiomycota</taxon>
        <taxon>Agaricomycotina</taxon>
        <taxon>Agaricomycetes</taxon>
        <taxon>Gloeophyllales</taxon>
        <taxon>Gloeophyllaceae</taxon>
        <taxon>Neolentinus</taxon>
    </lineage>
</organism>
<gene>
    <name evidence="3" type="ORF">NEOLEDRAFT_1175140</name>
</gene>
<feature type="compositionally biased region" description="Basic and acidic residues" evidence="2">
    <location>
        <begin position="46"/>
        <end position="58"/>
    </location>
</feature>
<dbReference type="AlphaFoldDB" id="A0A165VBY2"/>
<dbReference type="EMBL" id="KV425554">
    <property type="protein sequence ID" value="KZT29454.1"/>
    <property type="molecule type" value="Genomic_DNA"/>
</dbReference>
<evidence type="ECO:0000313" key="4">
    <source>
        <dbReference type="Proteomes" id="UP000076761"/>
    </source>
</evidence>
<protein>
    <submittedName>
        <fullName evidence="3">Uncharacterized protein</fullName>
    </submittedName>
</protein>
<sequence>MAEASSSPDDLNNTVIGAMASKIAQYSVETADLRKRVEQLERDLAEARVEASESDGHQAAESAALQSQLHELERERDLMKDKLEMEIYLLQTDRDQAKDAWRNGLAELQRLSSENKALRDKEMPQLKDTMKQLETVYATVQKERDGLHCRLDEALDAVKRLCNEKVALEQVANKALRERDESRSQLKEHARKLAEEGVALKKLSELKARIGELETKLADVRNERNDHKCKLDKANPLDVYLKVLPERVQPVRL</sequence>
<evidence type="ECO:0000256" key="1">
    <source>
        <dbReference type="SAM" id="Coils"/>
    </source>
</evidence>
<name>A0A165VBY2_9AGAM</name>
<dbReference type="STRING" id="1314782.A0A165VBY2"/>
<proteinExistence type="predicted"/>
<evidence type="ECO:0000256" key="2">
    <source>
        <dbReference type="SAM" id="MobiDB-lite"/>
    </source>
</evidence>
<feature type="coiled-coil region" evidence="1">
    <location>
        <begin position="123"/>
        <end position="230"/>
    </location>
</feature>